<keyword evidence="2" id="KW-0479">Metal-binding</keyword>
<organism evidence="13 14">
    <name type="scientific">Tribonema minus</name>
    <dbReference type="NCBI Taxonomy" id="303371"/>
    <lineage>
        <taxon>Eukaryota</taxon>
        <taxon>Sar</taxon>
        <taxon>Stramenopiles</taxon>
        <taxon>Ochrophyta</taxon>
        <taxon>PX clade</taxon>
        <taxon>Xanthophyceae</taxon>
        <taxon>Tribonematales</taxon>
        <taxon>Tribonemataceae</taxon>
        <taxon>Tribonema</taxon>
    </lineage>
</organism>
<keyword evidence="3" id="KW-0378">Hydrolase</keyword>
<keyword evidence="5" id="KW-0805">Transcription regulation</keyword>
<comment type="caution">
    <text evidence="13">The sequence shown here is derived from an EMBL/GenBank/DDBJ whole genome shotgun (WGS) entry which is preliminary data.</text>
</comment>
<dbReference type="InterPro" id="IPR009057">
    <property type="entry name" value="Homeodomain-like_sf"/>
</dbReference>
<evidence type="ECO:0000313" key="13">
    <source>
        <dbReference type="EMBL" id="KAG5188176.1"/>
    </source>
</evidence>
<evidence type="ECO:0000313" key="14">
    <source>
        <dbReference type="Proteomes" id="UP000664859"/>
    </source>
</evidence>
<dbReference type="Proteomes" id="UP000664859">
    <property type="component" value="Unassembled WGS sequence"/>
</dbReference>
<feature type="domain" description="SANT" evidence="11">
    <location>
        <begin position="1"/>
        <end position="44"/>
    </location>
</feature>
<evidence type="ECO:0000256" key="9">
    <source>
        <dbReference type="ARBA" id="ARBA00023242"/>
    </source>
</evidence>
<dbReference type="PANTHER" id="PTHR12802">
    <property type="entry name" value="SWI/SNF COMPLEX-RELATED"/>
    <property type="match status" value="1"/>
</dbReference>
<keyword evidence="7" id="KW-0238">DNA-binding</keyword>
<dbReference type="GO" id="GO:0046872">
    <property type="term" value="F:metal ion binding"/>
    <property type="evidence" value="ECO:0007669"/>
    <property type="project" value="UniProtKB-KW"/>
</dbReference>
<dbReference type="CDD" id="cd00167">
    <property type="entry name" value="SANT"/>
    <property type="match status" value="1"/>
</dbReference>
<evidence type="ECO:0000256" key="5">
    <source>
        <dbReference type="ARBA" id="ARBA00023015"/>
    </source>
</evidence>
<evidence type="ECO:0000256" key="2">
    <source>
        <dbReference type="ARBA" id="ARBA00022723"/>
    </source>
</evidence>
<dbReference type="NCBIfam" id="TIGR01557">
    <property type="entry name" value="myb_SHAQKYF"/>
    <property type="match status" value="1"/>
</dbReference>
<evidence type="ECO:0000256" key="8">
    <source>
        <dbReference type="ARBA" id="ARBA00023163"/>
    </source>
</evidence>
<feature type="domain" description="Myb-like" evidence="10">
    <location>
        <begin position="1"/>
        <end position="48"/>
    </location>
</feature>
<dbReference type="PROSITE" id="PS50090">
    <property type="entry name" value="MYB_LIKE"/>
    <property type="match status" value="1"/>
</dbReference>
<evidence type="ECO:0000256" key="7">
    <source>
        <dbReference type="ARBA" id="ARBA00023125"/>
    </source>
</evidence>
<dbReference type="OrthoDB" id="118550at2759"/>
<evidence type="ECO:0000259" key="10">
    <source>
        <dbReference type="PROSITE" id="PS50090"/>
    </source>
</evidence>
<dbReference type="GO" id="GO:0008237">
    <property type="term" value="F:metallopeptidase activity"/>
    <property type="evidence" value="ECO:0007669"/>
    <property type="project" value="UniProtKB-KW"/>
</dbReference>
<feature type="non-terminal residue" evidence="13">
    <location>
        <position position="53"/>
    </location>
</feature>
<dbReference type="PANTHER" id="PTHR12802:SF155">
    <property type="entry name" value="DEUBIQUITINASE MYSM1"/>
    <property type="match status" value="1"/>
</dbReference>
<keyword evidence="14" id="KW-1185">Reference proteome</keyword>
<evidence type="ECO:0000259" key="12">
    <source>
        <dbReference type="PROSITE" id="PS51294"/>
    </source>
</evidence>
<dbReference type="InterPro" id="IPR001005">
    <property type="entry name" value="SANT/Myb"/>
</dbReference>
<dbReference type="SUPFAM" id="SSF46689">
    <property type="entry name" value="Homeodomain-like"/>
    <property type="match status" value="1"/>
</dbReference>
<accession>A0A835Z7M4</accession>
<gene>
    <name evidence="13" type="ORF">JKP88DRAFT_155917</name>
</gene>
<dbReference type="EMBL" id="JAFCMP010000075">
    <property type="protein sequence ID" value="KAG5188176.1"/>
    <property type="molecule type" value="Genomic_DNA"/>
</dbReference>
<dbReference type="InterPro" id="IPR017884">
    <property type="entry name" value="SANT_dom"/>
</dbReference>
<evidence type="ECO:0000256" key="3">
    <source>
        <dbReference type="ARBA" id="ARBA00022801"/>
    </source>
</evidence>
<dbReference type="FunFam" id="1.10.10.60:FF:000151">
    <property type="entry name" value="histone H2A deubiquitinase MYSM1 isoform X2"/>
    <property type="match status" value="1"/>
</dbReference>
<keyword evidence="8" id="KW-0804">Transcription</keyword>
<keyword evidence="9" id="KW-0539">Nucleus</keyword>
<dbReference type="PROSITE" id="PS51294">
    <property type="entry name" value="HTH_MYB"/>
    <property type="match status" value="1"/>
</dbReference>
<keyword evidence="4" id="KW-0862">Zinc</keyword>
<keyword evidence="6" id="KW-0482">Metalloprotease</keyword>
<evidence type="ECO:0000256" key="1">
    <source>
        <dbReference type="ARBA" id="ARBA00022670"/>
    </source>
</evidence>
<dbReference type="PROSITE" id="PS51293">
    <property type="entry name" value="SANT"/>
    <property type="match status" value="1"/>
</dbReference>
<evidence type="ECO:0000256" key="4">
    <source>
        <dbReference type="ARBA" id="ARBA00022833"/>
    </source>
</evidence>
<reference evidence="13" key="1">
    <citation type="submission" date="2021-02" db="EMBL/GenBank/DDBJ databases">
        <title>First Annotated Genome of the Yellow-green Alga Tribonema minus.</title>
        <authorList>
            <person name="Mahan K.M."/>
        </authorList>
    </citation>
    <scope>NUCLEOTIDE SEQUENCE</scope>
    <source>
        <strain evidence="13">UTEX B ZZ1240</strain>
    </source>
</reference>
<proteinExistence type="predicted"/>
<dbReference type="InterPro" id="IPR006447">
    <property type="entry name" value="Myb_dom_plants"/>
</dbReference>
<dbReference type="GO" id="GO:0006508">
    <property type="term" value="P:proteolysis"/>
    <property type="evidence" value="ECO:0007669"/>
    <property type="project" value="UniProtKB-KW"/>
</dbReference>
<protein>
    <submittedName>
        <fullName evidence="13">Uncharacterized protein</fullName>
    </submittedName>
</protein>
<name>A0A835Z7M4_9STRA</name>
<sequence>QNTGRWTYSEHCLFLKGLDAHGKAWKKIASLIKTRTVVQIRTHAQKYFQKLAK</sequence>
<keyword evidence="1" id="KW-0645">Protease</keyword>
<dbReference type="Gene3D" id="1.10.10.60">
    <property type="entry name" value="Homeodomain-like"/>
    <property type="match status" value="1"/>
</dbReference>
<feature type="non-terminal residue" evidence="13">
    <location>
        <position position="1"/>
    </location>
</feature>
<dbReference type="AlphaFoldDB" id="A0A835Z7M4"/>
<dbReference type="Pfam" id="PF00249">
    <property type="entry name" value="Myb_DNA-binding"/>
    <property type="match status" value="1"/>
</dbReference>
<evidence type="ECO:0000259" key="11">
    <source>
        <dbReference type="PROSITE" id="PS51293"/>
    </source>
</evidence>
<evidence type="ECO:0000256" key="6">
    <source>
        <dbReference type="ARBA" id="ARBA00023049"/>
    </source>
</evidence>
<dbReference type="GO" id="GO:0003677">
    <property type="term" value="F:DNA binding"/>
    <property type="evidence" value="ECO:0007669"/>
    <property type="project" value="UniProtKB-KW"/>
</dbReference>
<feature type="domain" description="HTH myb-type" evidence="12">
    <location>
        <begin position="1"/>
        <end position="52"/>
    </location>
</feature>
<dbReference type="InterPro" id="IPR017930">
    <property type="entry name" value="Myb_dom"/>
</dbReference>
<dbReference type="SMART" id="SM00717">
    <property type="entry name" value="SANT"/>
    <property type="match status" value="1"/>
</dbReference>